<feature type="region of interest" description="Disordered" evidence="1">
    <location>
        <begin position="37"/>
        <end position="111"/>
    </location>
</feature>
<evidence type="ECO:0000256" key="1">
    <source>
        <dbReference type="SAM" id="MobiDB-lite"/>
    </source>
</evidence>
<accession>A0ABR5J933</accession>
<name>A0ABR5J933_9ACTN</name>
<feature type="region of interest" description="Disordered" evidence="1">
    <location>
        <begin position="137"/>
        <end position="166"/>
    </location>
</feature>
<keyword evidence="4" id="KW-1185">Reference proteome</keyword>
<gene>
    <name evidence="3" type="ORF">ADK38_11610</name>
</gene>
<sequence length="282" mass="28062">MSTQDPPDSTPRRRRSPLVVVSVAAAVLLAGGGGAYWASTAGDGGGSATPGEDGAPPPLALDGYVRGAAQGSQDPSSQDPGSRGIAPGEPDPHGNARYRATGKLPDGPESAPVYLSQDDIGREQVARLAKALRVPGTPRLDGATWKVGAAQGKGGPSLQVSHKGPGSWSYARYGTLGGSHCEHPPGARPDAAPDAGSGTAPATGSGSGSGTSTCPTYRDGSGAADGGSEPVSEAAAKRAAEPVLESVGQRDAKLDAAQHFGATRVVKADPVLGGLPTYGWET</sequence>
<evidence type="ECO:0000313" key="4">
    <source>
        <dbReference type="Proteomes" id="UP000037020"/>
    </source>
</evidence>
<dbReference type="EMBL" id="LGUT01000969">
    <property type="protein sequence ID" value="KOG89910.1"/>
    <property type="molecule type" value="Genomic_DNA"/>
</dbReference>
<keyword evidence="2" id="KW-0472">Membrane</keyword>
<evidence type="ECO:0008006" key="5">
    <source>
        <dbReference type="Google" id="ProtNLM"/>
    </source>
</evidence>
<feature type="compositionally biased region" description="Low complexity" evidence="1">
    <location>
        <begin position="188"/>
        <end position="216"/>
    </location>
</feature>
<comment type="caution">
    <text evidence="3">The sequence shown here is derived from an EMBL/GenBank/DDBJ whole genome shotgun (WGS) entry which is preliminary data.</text>
</comment>
<feature type="compositionally biased region" description="Polar residues" evidence="1">
    <location>
        <begin position="70"/>
        <end position="80"/>
    </location>
</feature>
<evidence type="ECO:0000256" key="2">
    <source>
        <dbReference type="SAM" id="Phobius"/>
    </source>
</evidence>
<reference evidence="3 4" key="1">
    <citation type="submission" date="2015-07" db="EMBL/GenBank/DDBJ databases">
        <authorList>
            <person name="Ju K.-S."/>
            <person name="Doroghazi J.R."/>
            <person name="Metcalf W.W."/>
        </authorList>
    </citation>
    <scope>NUCLEOTIDE SEQUENCE [LARGE SCALE GENOMIC DNA]</scope>
    <source>
        <strain evidence="3 4">NRRL B-3589</strain>
    </source>
</reference>
<feature type="region of interest" description="Disordered" evidence="1">
    <location>
        <begin position="179"/>
        <end position="250"/>
    </location>
</feature>
<keyword evidence="2" id="KW-1133">Transmembrane helix</keyword>
<feature type="non-terminal residue" evidence="3">
    <location>
        <position position="282"/>
    </location>
</feature>
<organism evidence="3 4">
    <name type="scientific">Streptomyces varsoviensis</name>
    <dbReference type="NCBI Taxonomy" id="67373"/>
    <lineage>
        <taxon>Bacteria</taxon>
        <taxon>Bacillati</taxon>
        <taxon>Actinomycetota</taxon>
        <taxon>Actinomycetes</taxon>
        <taxon>Kitasatosporales</taxon>
        <taxon>Streptomycetaceae</taxon>
        <taxon>Streptomyces</taxon>
    </lineage>
</organism>
<feature type="transmembrane region" description="Helical" evidence="2">
    <location>
        <begin position="18"/>
        <end position="38"/>
    </location>
</feature>
<keyword evidence="2" id="KW-0812">Transmembrane</keyword>
<dbReference type="Proteomes" id="UP000037020">
    <property type="component" value="Unassembled WGS sequence"/>
</dbReference>
<protein>
    <recommendedName>
        <fullName evidence="5">Large membrane protein</fullName>
    </recommendedName>
</protein>
<proteinExistence type="predicted"/>
<evidence type="ECO:0000313" key="3">
    <source>
        <dbReference type="EMBL" id="KOG89910.1"/>
    </source>
</evidence>